<dbReference type="Proteomes" id="UP000249264">
    <property type="component" value="Chromosome 1"/>
</dbReference>
<protein>
    <submittedName>
        <fullName evidence="2">Uncharacterized protein</fullName>
    </submittedName>
</protein>
<reference evidence="2 3" key="1">
    <citation type="submission" date="2018-06" db="EMBL/GenBank/DDBJ databases">
        <authorList>
            <consortium name="Pathogen Informatics"/>
            <person name="Doyle S."/>
        </authorList>
    </citation>
    <scope>NUCLEOTIDE SEQUENCE [LARGE SCALE GENOMIC DNA]</scope>
    <source>
        <strain evidence="2 3">NCTC10288</strain>
    </source>
</reference>
<gene>
    <name evidence="2" type="ORF">NCTC10288_00660</name>
</gene>
<evidence type="ECO:0000313" key="2">
    <source>
        <dbReference type="EMBL" id="SQH99134.1"/>
    </source>
</evidence>
<organism evidence="2 3">
    <name type="scientific">Corynebacterium minutissimum</name>
    <dbReference type="NCBI Taxonomy" id="38301"/>
    <lineage>
        <taxon>Bacteria</taxon>
        <taxon>Bacillati</taxon>
        <taxon>Actinomycetota</taxon>
        <taxon>Actinomycetes</taxon>
        <taxon>Mycobacteriales</taxon>
        <taxon>Corynebacteriaceae</taxon>
        <taxon>Corynebacterium</taxon>
    </lineage>
</organism>
<evidence type="ECO:0000313" key="3">
    <source>
        <dbReference type="Proteomes" id="UP000249264"/>
    </source>
</evidence>
<sequence>MLSLQGRIVSILNRFRLGALGINSRPVEIGINSDVNRIGGAPRRHAEKVLAKCRSSCVRTELPLVSRCRSPIGMFRVGVTSQSRIFYNEARTVSPKKHAVWSFVIALFQADSLDRPDLRRIYSRGRAGQCLHFTGIERKVIKQKRAQTAVRPGNNEPRHIFGLPTWSQTRQAPEPDTHFDP</sequence>
<dbReference type="EMBL" id="LS483460">
    <property type="protein sequence ID" value="SQH99134.1"/>
    <property type="molecule type" value="Genomic_DNA"/>
</dbReference>
<name>A0A2X4UMG0_9CORY</name>
<accession>A0A2X4UMG0</accession>
<dbReference type="KEGG" id="cmin:NCTC10288_00660"/>
<proteinExistence type="predicted"/>
<dbReference type="AlphaFoldDB" id="A0A2X4UMG0"/>
<feature type="region of interest" description="Disordered" evidence="1">
    <location>
        <begin position="150"/>
        <end position="181"/>
    </location>
</feature>
<evidence type="ECO:0000256" key="1">
    <source>
        <dbReference type="SAM" id="MobiDB-lite"/>
    </source>
</evidence>